<evidence type="ECO:0000256" key="8">
    <source>
        <dbReference type="ARBA" id="ARBA00022777"/>
    </source>
</evidence>
<evidence type="ECO:0000256" key="14">
    <source>
        <dbReference type="SAM" id="Coils"/>
    </source>
</evidence>
<feature type="coiled-coil region" evidence="14">
    <location>
        <begin position="273"/>
        <end position="307"/>
    </location>
</feature>
<dbReference type="InterPro" id="IPR025669">
    <property type="entry name" value="AAA_dom"/>
</dbReference>
<dbReference type="InterPro" id="IPR003856">
    <property type="entry name" value="LPS_length_determ_N"/>
</dbReference>
<evidence type="ECO:0000256" key="1">
    <source>
        <dbReference type="ARBA" id="ARBA00004429"/>
    </source>
</evidence>
<keyword evidence="7" id="KW-0547">Nucleotide-binding</keyword>
<evidence type="ECO:0000256" key="13">
    <source>
        <dbReference type="ARBA" id="ARBA00053015"/>
    </source>
</evidence>
<keyword evidence="12" id="KW-0829">Tyrosine-protein kinase</keyword>
<evidence type="ECO:0000256" key="7">
    <source>
        <dbReference type="ARBA" id="ARBA00022741"/>
    </source>
</evidence>
<evidence type="ECO:0000256" key="15">
    <source>
        <dbReference type="SAM" id="Phobius"/>
    </source>
</evidence>
<dbReference type="Proteomes" id="UP000832011">
    <property type="component" value="Chromosome"/>
</dbReference>
<dbReference type="Pfam" id="PF13614">
    <property type="entry name" value="AAA_31"/>
    <property type="match status" value="1"/>
</dbReference>
<dbReference type="CDD" id="cd05387">
    <property type="entry name" value="BY-kinase"/>
    <property type="match status" value="1"/>
</dbReference>
<dbReference type="PANTHER" id="PTHR32309">
    <property type="entry name" value="TYROSINE-PROTEIN KINASE"/>
    <property type="match status" value="1"/>
</dbReference>
<dbReference type="InterPro" id="IPR032807">
    <property type="entry name" value="GNVR"/>
</dbReference>
<dbReference type="EMBL" id="CP091511">
    <property type="protein sequence ID" value="UOO88070.1"/>
    <property type="molecule type" value="Genomic_DNA"/>
</dbReference>
<keyword evidence="3" id="KW-1003">Cell membrane</keyword>
<keyword evidence="5 19" id="KW-0808">Transferase</keyword>
<dbReference type="NCBIfam" id="TIGR01007">
    <property type="entry name" value="eps_fam"/>
    <property type="match status" value="1"/>
</dbReference>
<keyword evidence="20" id="KW-1185">Reference proteome</keyword>
<evidence type="ECO:0000256" key="9">
    <source>
        <dbReference type="ARBA" id="ARBA00022840"/>
    </source>
</evidence>
<keyword evidence="9" id="KW-0067">ATP-binding</keyword>
<evidence type="ECO:0000256" key="5">
    <source>
        <dbReference type="ARBA" id="ARBA00022679"/>
    </source>
</evidence>
<dbReference type="EC" id="2.7.10.2" evidence="19"/>
<comment type="subcellular location">
    <subcellularLocation>
        <location evidence="1">Cell inner membrane</location>
        <topology evidence="1">Multi-pass membrane protein</topology>
    </subcellularLocation>
</comment>
<evidence type="ECO:0000256" key="6">
    <source>
        <dbReference type="ARBA" id="ARBA00022692"/>
    </source>
</evidence>
<evidence type="ECO:0000259" key="16">
    <source>
        <dbReference type="Pfam" id="PF02706"/>
    </source>
</evidence>
<evidence type="ECO:0000256" key="2">
    <source>
        <dbReference type="ARBA" id="ARBA00008883"/>
    </source>
</evidence>
<dbReference type="InterPro" id="IPR005702">
    <property type="entry name" value="Wzc-like_C"/>
</dbReference>
<evidence type="ECO:0000313" key="20">
    <source>
        <dbReference type="Proteomes" id="UP000832011"/>
    </source>
</evidence>
<keyword evidence="14" id="KW-0175">Coiled coil</keyword>
<feature type="transmembrane region" description="Helical" evidence="15">
    <location>
        <begin position="430"/>
        <end position="449"/>
    </location>
</feature>
<feature type="domain" description="AAA" evidence="17">
    <location>
        <begin position="534"/>
        <end position="660"/>
    </location>
</feature>
<proteinExistence type="inferred from homology"/>
<dbReference type="Pfam" id="PF23607">
    <property type="entry name" value="WZC_N"/>
    <property type="match status" value="1"/>
</dbReference>
<dbReference type="PANTHER" id="PTHR32309:SF32">
    <property type="entry name" value="TYROSINE-PROTEIN KINASE ETK-RELATED"/>
    <property type="match status" value="1"/>
</dbReference>
<comment type="similarity">
    <text evidence="2">Belongs to the etk/wzc family.</text>
</comment>
<organism evidence="19 20">
    <name type="scientific">Vitreoscilla massiliensis</name>
    <dbReference type="NCBI Taxonomy" id="1689272"/>
    <lineage>
        <taxon>Bacteria</taxon>
        <taxon>Pseudomonadati</taxon>
        <taxon>Pseudomonadota</taxon>
        <taxon>Betaproteobacteria</taxon>
        <taxon>Neisseriales</taxon>
        <taxon>Neisseriaceae</taxon>
        <taxon>Vitreoscilla</taxon>
    </lineage>
</organism>
<evidence type="ECO:0000256" key="4">
    <source>
        <dbReference type="ARBA" id="ARBA00022519"/>
    </source>
</evidence>
<keyword evidence="4" id="KW-0997">Cell inner membrane</keyword>
<evidence type="ECO:0000256" key="12">
    <source>
        <dbReference type="ARBA" id="ARBA00023137"/>
    </source>
</evidence>
<dbReference type="SUPFAM" id="SSF52540">
    <property type="entry name" value="P-loop containing nucleoside triphosphate hydrolases"/>
    <property type="match status" value="1"/>
</dbReference>
<dbReference type="Pfam" id="PF02706">
    <property type="entry name" value="Wzz"/>
    <property type="match status" value="1"/>
</dbReference>
<accession>A0ABY4DY57</accession>
<evidence type="ECO:0000256" key="3">
    <source>
        <dbReference type="ARBA" id="ARBA00022475"/>
    </source>
</evidence>
<evidence type="ECO:0000256" key="11">
    <source>
        <dbReference type="ARBA" id="ARBA00023136"/>
    </source>
</evidence>
<gene>
    <name evidence="19" type="ORF">LVJ82_11280</name>
</gene>
<dbReference type="InterPro" id="IPR027417">
    <property type="entry name" value="P-loop_NTPase"/>
</dbReference>
<keyword evidence="10 15" id="KW-1133">Transmembrane helix</keyword>
<dbReference type="Gene3D" id="3.40.50.300">
    <property type="entry name" value="P-loop containing nucleotide triphosphate hydrolases"/>
    <property type="match status" value="1"/>
</dbReference>
<feature type="domain" description="Tyrosine-protein kinase G-rich" evidence="18">
    <location>
        <begin position="372"/>
        <end position="450"/>
    </location>
</feature>
<evidence type="ECO:0000259" key="18">
    <source>
        <dbReference type="Pfam" id="PF13807"/>
    </source>
</evidence>
<dbReference type="RefSeq" id="WP_058356494.1">
    <property type="nucleotide sequence ID" value="NZ_CABKVG010000009.1"/>
</dbReference>
<protein>
    <submittedName>
        <fullName evidence="19">Polysaccharide biosynthesis tyrosine autokinase</fullName>
        <ecNumber evidence="19">2.7.10.2</ecNumber>
    </submittedName>
</protein>
<reference evidence="19 20" key="1">
    <citation type="journal article" date="2022" name="Res Sq">
        <title>Evolution of multicellular longitudinally dividing oral cavity symbionts (Neisseriaceae).</title>
        <authorList>
            <person name="Nyongesa S."/>
            <person name="Weber P."/>
            <person name="Bernet E."/>
            <person name="Pullido F."/>
            <person name="Nieckarz M."/>
            <person name="Delaby M."/>
            <person name="Nieves C."/>
            <person name="Viehboeck T."/>
            <person name="Krause N."/>
            <person name="Rivera-Millot A."/>
            <person name="Nakamura A."/>
            <person name="Vischer N."/>
            <person name="VanNieuwenhze M."/>
            <person name="Brun Y."/>
            <person name="Cava F."/>
            <person name="Bulgheresi S."/>
            <person name="Veyrier F."/>
        </authorList>
    </citation>
    <scope>NUCLEOTIDE SEQUENCE [LARGE SCALE GENOMIC DNA]</scope>
    <source>
        <strain evidence="19 20">SN4</strain>
    </source>
</reference>
<evidence type="ECO:0000313" key="19">
    <source>
        <dbReference type="EMBL" id="UOO88070.1"/>
    </source>
</evidence>
<dbReference type="InterPro" id="IPR050445">
    <property type="entry name" value="Bact_polysacc_biosynth/exp"/>
</dbReference>
<evidence type="ECO:0000256" key="10">
    <source>
        <dbReference type="ARBA" id="ARBA00022989"/>
    </source>
</evidence>
<feature type="transmembrane region" description="Helical" evidence="15">
    <location>
        <begin position="34"/>
        <end position="51"/>
    </location>
</feature>
<sequence length="721" mass="79296">MATSENTHKNQVPKDDEIDLRQVWDVLSFNKYKIIASGGVGLLLAIAYLIIASPVYEANALVQVEADKQNQILGDVQSLLGGASTKSDAEINLARSRMVLGRAVEELNTDEVIAYQSIPIWDWFDRKSIKAEDALSLNVFSVPSVLENKTLSLVYLGNKKYTLTIPEAGSRQEIQVNGELGKLVSANGVLLNITKIQAESGQEFNLTKQSKLAAIEQIKSNLSIGDVGKDTGILAFNYVGVDKNKIQAILNSIIKNYEHQDKEFGVLSAGRSLEFIEKQLPVTKDSLKEAEDKLNEFRHKNATLDLSLEAKSVMENLTKIESELTSLDTKEAEVSELFTKDHPNYQALIEKKKVLQQAKGDLVKRVAAMPQIQQDVIRLTRDVEIEQQVYMQLLNKQQEFSIMKASNAGRVRIVDAAVTLEEPIKPKKPLILLLLTAGFAALASLYFMVKSLFNRGISNTETFDYLGVDVLASIPLSLVQKNKDGLFVKTSKKKNARTDFLLAQNLPTDPAVEAIRALRTSVYFTLMEAKNNILMVSGATSGVGKSFVSTNLAVVMAQSAKKVLLVDSDMRKGYVHEMLHQPIGSGLSDVLSGVVSFNEAIRTTEIEGLDFVSRGDVPANPAELLMKANLESLLAEVSGRYDYVILDAPPIMAVTDAAILGQQAGTTLIVARYGLTTEHDIENCIVRFANSNVVVKGAILNGVEKSANNYYAYEAYNSYYK</sequence>
<dbReference type="Pfam" id="PF13807">
    <property type="entry name" value="GNVR"/>
    <property type="match status" value="1"/>
</dbReference>
<comment type="catalytic activity">
    <reaction evidence="13">
        <text>L-tyrosyl-[protein] + ATP = O-phospho-L-tyrosyl-[protein] + ADP + H(+)</text>
        <dbReference type="Rhea" id="RHEA:10596"/>
        <dbReference type="Rhea" id="RHEA-COMP:10136"/>
        <dbReference type="Rhea" id="RHEA-COMP:20101"/>
        <dbReference type="ChEBI" id="CHEBI:15378"/>
        <dbReference type="ChEBI" id="CHEBI:30616"/>
        <dbReference type="ChEBI" id="CHEBI:46858"/>
        <dbReference type="ChEBI" id="CHEBI:61978"/>
        <dbReference type="ChEBI" id="CHEBI:456216"/>
    </reaction>
</comment>
<dbReference type="GO" id="GO:0004715">
    <property type="term" value="F:non-membrane spanning protein tyrosine kinase activity"/>
    <property type="evidence" value="ECO:0007669"/>
    <property type="project" value="UniProtKB-EC"/>
</dbReference>
<keyword evidence="6 15" id="KW-0812">Transmembrane</keyword>
<evidence type="ECO:0000259" key="17">
    <source>
        <dbReference type="Pfam" id="PF13614"/>
    </source>
</evidence>
<name>A0ABY4DY57_9NEIS</name>
<keyword evidence="11 15" id="KW-0472">Membrane</keyword>
<feature type="domain" description="Polysaccharide chain length determinant N-terminal" evidence="16">
    <location>
        <begin position="16"/>
        <end position="107"/>
    </location>
</feature>
<keyword evidence="8" id="KW-0418">Kinase</keyword>